<sequence>MSGLRAVYFPVLHRLPIILDNGVHAEGCWRNHGGYPPRLRPDPIKLG</sequence>
<reference evidence="1 2" key="1">
    <citation type="journal article" date="2018" name="Front. Plant Sci.">
        <title>Red Clover (Trifolium pratense) and Zigzag Clover (T. medium) - A Picture of Genomic Similarities and Differences.</title>
        <authorList>
            <person name="Dluhosova J."/>
            <person name="Istvanek J."/>
            <person name="Nedelnik J."/>
            <person name="Repkova J."/>
        </authorList>
    </citation>
    <scope>NUCLEOTIDE SEQUENCE [LARGE SCALE GENOMIC DNA]</scope>
    <source>
        <strain evidence="2">cv. 10/8</strain>
        <tissue evidence="1">Leaf</tissue>
    </source>
</reference>
<dbReference type="Proteomes" id="UP000265520">
    <property type="component" value="Unassembled WGS sequence"/>
</dbReference>
<feature type="non-terminal residue" evidence="1">
    <location>
        <position position="47"/>
    </location>
</feature>
<name>A0A392VDF3_9FABA</name>
<dbReference type="EMBL" id="LXQA011139329">
    <property type="protein sequence ID" value="MCI86396.1"/>
    <property type="molecule type" value="Genomic_DNA"/>
</dbReference>
<evidence type="ECO:0000313" key="1">
    <source>
        <dbReference type="EMBL" id="MCI86396.1"/>
    </source>
</evidence>
<organism evidence="1 2">
    <name type="scientific">Trifolium medium</name>
    <dbReference type="NCBI Taxonomy" id="97028"/>
    <lineage>
        <taxon>Eukaryota</taxon>
        <taxon>Viridiplantae</taxon>
        <taxon>Streptophyta</taxon>
        <taxon>Embryophyta</taxon>
        <taxon>Tracheophyta</taxon>
        <taxon>Spermatophyta</taxon>
        <taxon>Magnoliopsida</taxon>
        <taxon>eudicotyledons</taxon>
        <taxon>Gunneridae</taxon>
        <taxon>Pentapetalae</taxon>
        <taxon>rosids</taxon>
        <taxon>fabids</taxon>
        <taxon>Fabales</taxon>
        <taxon>Fabaceae</taxon>
        <taxon>Papilionoideae</taxon>
        <taxon>50 kb inversion clade</taxon>
        <taxon>NPAAA clade</taxon>
        <taxon>Hologalegina</taxon>
        <taxon>IRL clade</taxon>
        <taxon>Trifolieae</taxon>
        <taxon>Trifolium</taxon>
    </lineage>
</organism>
<protein>
    <submittedName>
        <fullName evidence="1">Uncharacterized protein</fullName>
    </submittedName>
</protein>
<keyword evidence="2" id="KW-1185">Reference proteome</keyword>
<proteinExistence type="predicted"/>
<dbReference type="AlphaFoldDB" id="A0A392VDF3"/>
<comment type="caution">
    <text evidence="1">The sequence shown here is derived from an EMBL/GenBank/DDBJ whole genome shotgun (WGS) entry which is preliminary data.</text>
</comment>
<accession>A0A392VDF3</accession>
<evidence type="ECO:0000313" key="2">
    <source>
        <dbReference type="Proteomes" id="UP000265520"/>
    </source>
</evidence>